<dbReference type="InterPro" id="IPR019775">
    <property type="entry name" value="WD40_repeat_CS"/>
</dbReference>
<dbReference type="PROSITE" id="PS50082">
    <property type="entry name" value="WD_REPEATS_2"/>
    <property type="match status" value="4"/>
</dbReference>
<dbReference type="SMART" id="SM00320">
    <property type="entry name" value="WD40"/>
    <property type="match status" value="8"/>
</dbReference>
<feature type="compositionally biased region" description="Polar residues" evidence="5">
    <location>
        <begin position="718"/>
        <end position="736"/>
    </location>
</feature>
<dbReference type="Ensembl" id="ENSPSMT00000008320.1">
    <property type="protein sequence ID" value="ENSPSMP00000007064.1"/>
    <property type="gene ID" value="ENSPSMG00000005256.1"/>
</dbReference>
<feature type="repeat" description="WD" evidence="4">
    <location>
        <begin position="499"/>
        <end position="540"/>
    </location>
</feature>
<evidence type="ECO:0000256" key="5">
    <source>
        <dbReference type="SAM" id="MobiDB-lite"/>
    </source>
</evidence>
<dbReference type="InterPro" id="IPR015943">
    <property type="entry name" value="WD40/YVTN_repeat-like_dom_sf"/>
</dbReference>
<evidence type="ECO:0000256" key="1">
    <source>
        <dbReference type="ARBA" id="ARBA00014901"/>
    </source>
</evidence>
<evidence type="ECO:0000256" key="2">
    <source>
        <dbReference type="ARBA" id="ARBA00022574"/>
    </source>
</evidence>
<evidence type="ECO:0000313" key="7">
    <source>
        <dbReference type="Ensembl" id="ENSPSMP00000007064.1"/>
    </source>
</evidence>
<dbReference type="GO" id="GO:0005509">
    <property type="term" value="F:calcium ion binding"/>
    <property type="evidence" value="ECO:0007669"/>
    <property type="project" value="InterPro"/>
</dbReference>
<feature type="repeat" description="WD" evidence="4">
    <location>
        <begin position="408"/>
        <end position="450"/>
    </location>
</feature>
<dbReference type="PROSITE" id="PS00678">
    <property type="entry name" value="WD_REPEATS_1"/>
    <property type="match status" value="1"/>
</dbReference>
<sequence length="1273" mass="143208">MSSEDLMESPQLQKQPAPGGFQKNKEPLGTQTSSITLSQGSDIHHGSRLFAELYLSDIEKMFEEDVDLTGALDMEAFIKATKKVLSGVSDEMLEALFLKVDSDCNGFVTWEKYMDYMMREFQGKEEMRKNQYRLHFFLPMTIIPLNHGCEIVKVEFLIHWLKKMGCFLTVTKDGILQFWSESFLLIKSFWLNQQLHSQQMWVTDMVYLHHVNLVAVATTEQKIEFFNISNGKCVRDFTFTELDSCVLVMDYWSDYHRGVFCYGDTKGNVIIFTSDNVADGLFNPNILPKASKREHWIKVSTQKLLNEKSTLHRSYRMKALHPNWCQKVKFIHQLNLVASCSAIEKSSLVLTILPPNASEKPTLLALNLRKGILCFDYCPDKNFLVTGGYNPIIHLWNPFVSKKPVWLMKGHQTSVTHVMVNSKDSSILISISKDKNIRVWDMHDHICLQSFCGKLFALGKCPITSAYFHRDNTLICSTYSIGILKGYLESQGPMKAGKISTHGSSLCAVLYSKTFKQVVTGSLQGSVSVWEVVTGRKVMEFSVSSAQNVELTAMALDESERCLLTGLGDGTMKMWNYNIGECLLAFPNPDQLEISGIVHMNKVYYITGWSKRITCFMFHETSPVLLCHHWQTFHTEDVLSMAKYRDQFLGTASYNGDILFWSTNIFKPVFSFNASESPLPSQPKRVKDVDGCLPESHGPSRPCVEQEKWVSKAHRKISSASHRTVANANLRRSLTSAPPVMRHEGDKEPDGPVTQQKRSNADRSKRPSKPHSRQINEEAEVRGELRKKMLLQSSASVEKIIFLQTRPRQLYTAALLSSCSNGYIYAWSIHGNGGLLGKFPVDLKANGDVVVGAMATDKNDWILITGDCKGQIKIWDIKDYCIVTHQRPSQSGGGEGVSEIENKFRVLIPQQLGTGFSHYSPSDEEEVVDGQTISLVLPKLLITWKGHVDSVMDILYVDSFQLVISAGQDRNVKAWKLSGDAIGTFGLSMWKILHDAPGGLQEQKANADSTGTARKASHLELQEEQDLTEALVYQRRKQVALLALLNEKADSEAEPWAKLQKLSPLSPWAGEHFPEDIEDSWSKWESQVSKVLGTAYRPRERWRNTRFLSTHVQYGWMKQQISPQVYQSLHFAELTPIQQPSFPTSRGPHVLLAPPDIQKDLEPGRELAMMEAMANTLPTTSSRSSFLSPTASASRLPNSALPAFPRPQSSGFLLRPWLASTAQSTHLVPSPVSKPTLQRSVSSMPIAASPKQLPRPLKTTFMSSVEKGPHARF</sequence>
<dbReference type="PROSITE" id="PS50294">
    <property type="entry name" value="WD_REPEATS_REGION"/>
    <property type="match status" value="2"/>
</dbReference>
<accession>A0A8C8YTF6</accession>
<evidence type="ECO:0000313" key="8">
    <source>
        <dbReference type="Proteomes" id="UP000694414"/>
    </source>
</evidence>
<protein>
    <recommendedName>
        <fullName evidence="1">WD repeat-containing protein on Y chromosome</fullName>
    </recommendedName>
</protein>
<feature type="region of interest" description="Disordered" evidence="5">
    <location>
        <begin position="675"/>
        <end position="776"/>
    </location>
</feature>
<proteinExistence type="predicted"/>
<dbReference type="SUPFAM" id="SSF47473">
    <property type="entry name" value="EF-hand"/>
    <property type="match status" value="1"/>
</dbReference>
<keyword evidence="3" id="KW-0677">Repeat</keyword>
<dbReference type="InterPro" id="IPR036322">
    <property type="entry name" value="WD40_repeat_dom_sf"/>
</dbReference>
<dbReference type="GeneTree" id="ENSGT00940000163617"/>
<dbReference type="PANTHER" id="PTHR44324:SF6">
    <property type="entry name" value="EF-HAND CALCIUM BINDING DOMAIN 8"/>
    <property type="match status" value="1"/>
</dbReference>
<evidence type="ECO:0000256" key="4">
    <source>
        <dbReference type="PROSITE-ProRule" id="PRU00221"/>
    </source>
</evidence>
<evidence type="ECO:0000256" key="3">
    <source>
        <dbReference type="ARBA" id="ARBA00022737"/>
    </source>
</evidence>
<feature type="repeat" description="WD" evidence="4">
    <location>
        <begin position="944"/>
        <end position="978"/>
    </location>
</feature>
<feature type="repeat" description="WD" evidence="4">
    <location>
        <begin position="544"/>
        <end position="585"/>
    </location>
</feature>
<feature type="region of interest" description="Disordered" evidence="5">
    <location>
        <begin position="1"/>
        <end position="39"/>
    </location>
</feature>
<reference evidence="7" key="2">
    <citation type="submission" date="2025-09" db="UniProtKB">
        <authorList>
            <consortium name="Ensembl"/>
        </authorList>
    </citation>
    <scope>IDENTIFICATION</scope>
</reference>
<feature type="compositionally biased region" description="Polar residues" evidence="5">
    <location>
        <begin position="29"/>
        <end position="39"/>
    </location>
</feature>
<dbReference type="SUPFAM" id="SSF50978">
    <property type="entry name" value="WD40 repeat-like"/>
    <property type="match status" value="3"/>
</dbReference>
<keyword evidence="2 4" id="KW-0853">WD repeat</keyword>
<feature type="domain" description="EF-hand" evidence="6">
    <location>
        <begin position="88"/>
        <end position="123"/>
    </location>
</feature>
<gene>
    <name evidence="7" type="primary">EFCAB8</name>
</gene>
<dbReference type="InterPro" id="IPR051242">
    <property type="entry name" value="WD-EF-hand_domain"/>
</dbReference>
<dbReference type="PROSITE" id="PS50222">
    <property type="entry name" value="EF_HAND_2"/>
    <property type="match status" value="1"/>
</dbReference>
<dbReference type="Proteomes" id="UP000694414">
    <property type="component" value="Unplaced"/>
</dbReference>
<evidence type="ECO:0000259" key="6">
    <source>
        <dbReference type="PROSITE" id="PS50222"/>
    </source>
</evidence>
<name>A0A8C8YTF6_PROSS</name>
<dbReference type="Gene3D" id="1.10.238.10">
    <property type="entry name" value="EF-hand"/>
    <property type="match status" value="1"/>
</dbReference>
<dbReference type="PANTHER" id="PTHR44324">
    <property type="entry name" value="WD40 REPEAT DOMAIN 95"/>
    <property type="match status" value="1"/>
</dbReference>
<dbReference type="AlphaFoldDB" id="A0A8C8YTF6"/>
<dbReference type="Pfam" id="PF00400">
    <property type="entry name" value="WD40"/>
    <property type="match status" value="3"/>
</dbReference>
<keyword evidence="8" id="KW-1185">Reference proteome</keyword>
<dbReference type="InterPro" id="IPR011992">
    <property type="entry name" value="EF-hand-dom_pair"/>
</dbReference>
<dbReference type="InterPro" id="IPR002048">
    <property type="entry name" value="EF_hand_dom"/>
</dbReference>
<dbReference type="Gene3D" id="2.130.10.10">
    <property type="entry name" value="YVTN repeat-like/Quinoprotein amine dehydrogenase"/>
    <property type="match status" value="4"/>
</dbReference>
<dbReference type="InterPro" id="IPR001680">
    <property type="entry name" value="WD40_rpt"/>
</dbReference>
<feature type="compositionally biased region" description="Basic and acidic residues" evidence="5">
    <location>
        <begin position="741"/>
        <end position="750"/>
    </location>
</feature>
<organism evidence="7 8">
    <name type="scientific">Prolemur simus</name>
    <name type="common">Greater bamboo lemur</name>
    <name type="synonym">Hapalemur simus</name>
    <dbReference type="NCBI Taxonomy" id="1328070"/>
    <lineage>
        <taxon>Eukaryota</taxon>
        <taxon>Metazoa</taxon>
        <taxon>Chordata</taxon>
        <taxon>Craniata</taxon>
        <taxon>Vertebrata</taxon>
        <taxon>Euteleostomi</taxon>
        <taxon>Mammalia</taxon>
        <taxon>Eutheria</taxon>
        <taxon>Euarchontoglires</taxon>
        <taxon>Primates</taxon>
        <taxon>Strepsirrhini</taxon>
        <taxon>Lemuriformes</taxon>
        <taxon>Lemuridae</taxon>
        <taxon>Prolemur</taxon>
    </lineage>
</organism>
<reference evidence="7" key="1">
    <citation type="submission" date="2025-08" db="UniProtKB">
        <authorList>
            <consortium name="Ensembl"/>
        </authorList>
    </citation>
    <scope>IDENTIFICATION</scope>
</reference>